<evidence type="ECO:0000313" key="1">
    <source>
        <dbReference type="EMBL" id="GBP00473.1"/>
    </source>
</evidence>
<dbReference type="OrthoDB" id="7382669at2759"/>
<keyword evidence="2" id="KW-1185">Reference proteome</keyword>
<dbReference type="Proteomes" id="UP000299102">
    <property type="component" value="Unassembled WGS sequence"/>
</dbReference>
<proteinExistence type="predicted"/>
<organism evidence="1 2">
    <name type="scientific">Eumeta variegata</name>
    <name type="common">Bagworm moth</name>
    <name type="synonym">Eumeta japonica</name>
    <dbReference type="NCBI Taxonomy" id="151549"/>
    <lineage>
        <taxon>Eukaryota</taxon>
        <taxon>Metazoa</taxon>
        <taxon>Ecdysozoa</taxon>
        <taxon>Arthropoda</taxon>
        <taxon>Hexapoda</taxon>
        <taxon>Insecta</taxon>
        <taxon>Pterygota</taxon>
        <taxon>Neoptera</taxon>
        <taxon>Endopterygota</taxon>
        <taxon>Lepidoptera</taxon>
        <taxon>Glossata</taxon>
        <taxon>Ditrysia</taxon>
        <taxon>Tineoidea</taxon>
        <taxon>Psychidae</taxon>
        <taxon>Oiketicinae</taxon>
        <taxon>Eumeta</taxon>
    </lineage>
</organism>
<name>A0A4C1SE63_EUMVA</name>
<dbReference type="AlphaFoldDB" id="A0A4C1SE63"/>
<evidence type="ECO:0000313" key="2">
    <source>
        <dbReference type="Proteomes" id="UP000299102"/>
    </source>
</evidence>
<comment type="caution">
    <text evidence="1">The sequence shown here is derived from an EMBL/GenBank/DDBJ whole genome shotgun (WGS) entry which is preliminary data.</text>
</comment>
<accession>A0A4C1SE63</accession>
<gene>
    <name evidence="1" type="ORF">EVAR_1006_1</name>
</gene>
<protein>
    <recommendedName>
        <fullName evidence="3">Reverse transcriptase domain-containing protein</fullName>
    </recommendedName>
</protein>
<sequence>MRETQTAHFKTIADNGNLDPWGLAYRAASWQRMASRNVVNELALSEGFTLNSRGAMSGLIYALCLDDDLSKDIDHHRLVGDNLLRFPFPAGVNTVVYADDVTVLVKTPSRSEIKKWSQVAFDLIREWSGCNRLSFFPAKSCSMTDSVRAISSATVLEVVLNDSLPFVQRAQTIDERASKSWISRV</sequence>
<dbReference type="EMBL" id="BGZK01000005">
    <property type="protein sequence ID" value="GBP00473.1"/>
    <property type="molecule type" value="Genomic_DNA"/>
</dbReference>
<reference evidence="1 2" key="1">
    <citation type="journal article" date="2019" name="Commun. Biol.">
        <title>The bagworm genome reveals a unique fibroin gene that provides high tensile strength.</title>
        <authorList>
            <person name="Kono N."/>
            <person name="Nakamura H."/>
            <person name="Ohtoshi R."/>
            <person name="Tomita M."/>
            <person name="Numata K."/>
            <person name="Arakawa K."/>
        </authorList>
    </citation>
    <scope>NUCLEOTIDE SEQUENCE [LARGE SCALE GENOMIC DNA]</scope>
</reference>
<evidence type="ECO:0008006" key="3">
    <source>
        <dbReference type="Google" id="ProtNLM"/>
    </source>
</evidence>